<feature type="signal peptide" evidence="3">
    <location>
        <begin position="1"/>
        <end position="31"/>
    </location>
</feature>
<proteinExistence type="inferred from homology"/>
<evidence type="ECO:0000313" key="6">
    <source>
        <dbReference type="Proteomes" id="UP000314011"/>
    </source>
</evidence>
<dbReference type="PANTHER" id="PTHR30290">
    <property type="entry name" value="PERIPLASMIC BINDING COMPONENT OF ABC TRANSPORTER"/>
    <property type="match status" value="1"/>
</dbReference>
<dbReference type="GO" id="GO:0030288">
    <property type="term" value="C:outer membrane-bounded periplasmic space"/>
    <property type="evidence" value="ECO:0007669"/>
    <property type="project" value="UniProtKB-ARBA"/>
</dbReference>
<dbReference type="InterPro" id="IPR039424">
    <property type="entry name" value="SBP_5"/>
</dbReference>
<feature type="domain" description="Solute-binding protein family 5" evidence="4">
    <location>
        <begin position="84"/>
        <end position="431"/>
    </location>
</feature>
<dbReference type="AlphaFoldDB" id="A0A5C5GF25"/>
<accession>A0A5C5GF25</accession>
<dbReference type="Gene3D" id="3.10.105.10">
    <property type="entry name" value="Dipeptide-binding Protein, Domain 3"/>
    <property type="match status" value="1"/>
</dbReference>
<sequence length="538" mass="58580">MNITRRRLLGSTGAMVSGLAISSAIGGPASAQTSDTLVIALSARGLRTIDSAKSIQGADEWAIIHIFETLVMGPEGRFPTTVDEVQPALATSWSMSDDATEWTFEIREGVQFHKDYGELTAEDVAFSLGRLIDPDILGVRAALFQNASSVTVEGPMTVKITLSQPDPLFIIGPMLHHSASVISKAAYEEKGPEAFETDPIGTGPYQLEEVAQDPSMGVLLTAFEGYWGDQPATPNLRVRYISDTTARTLALLSGDVHMIEGVRAPGWVPSIQQRAGDLHFDTASPGSFFTVSMNMTVPPFDDQRVRQAVAYLIDRDTIAEAMAPISQRTWGLNPPSFPGGFNGETIPEEVRYDYNVERAKELLTEAGYPDGLSFDAYTSQREDYSSISLMIQEMLRAGGIDMNLELKDHTAFHADQGTGTNTLFQRSSAYPPVPTLAITDQLSVENEVQSDGSGGPNFSHYGADGNGIDDLLAEAMAEPNLERRIEKVQEIEVKFLTDMPMLPVSTNAYLIVRAANVDLGYEQESGFAHWRLDKATIN</sequence>
<name>A0A5C5GF25_9RHOB</name>
<dbReference type="InterPro" id="IPR006311">
    <property type="entry name" value="TAT_signal"/>
</dbReference>
<dbReference type="GO" id="GO:0043190">
    <property type="term" value="C:ATP-binding cassette (ABC) transporter complex"/>
    <property type="evidence" value="ECO:0007669"/>
    <property type="project" value="InterPro"/>
</dbReference>
<evidence type="ECO:0000313" key="5">
    <source>
        <dbReference type="EMBL" id="TNY32561.1"/>
    </source>
</evidence>
<dbReference type="InterPro" id="IPR000914">
    <property type="entry name" value="SBP_5_dom"/>
</dbReference>
<dbReference type="PANTHER" id="PTHR30290:SF83">
    <property type="entry name" value="ABC TRANSPORTER SUBSTRATE-BINDING PROTEIN"/>
    <property type="match status" value="1"/>
</dbReference>
<dbReference type="EMBL" id="VFFF01000001">
    <property type="protein sequence ID" value="TNY32561.1"/>
    <property type="molecule type" value="Genomic_DNA"/>
</dbReference>
<keyword evidence="6" id="KW-1185">Reference proteome</keyword>
<protein>
    <submittedName>
        <fullName evidence="5">ABC transporter substrate-binding protein</fullName>
    </submittedName>
</protein>
<comment type="subcellular location">
    <subcellularLocation>
        <location evidence="1">Periplasm</location>
    </subcellularLocation>
</comment>
<dbReference type="Gene3D" id="3.90.76.10">
    <property type="entry name" value="Dipeptide-binding Protein, Domain 1"/>
    <property type="match status" value="1"/>
</dbReference>
<evidence type="ECO:0000256" key="3">
    <source>
        <dbReference type="SAM" id="SignalP"/>
    </source>
</evidence>
<dbReference type="InterPro" id="IPR030678">
    <property type="entry name" value="Peptide/Ni-bd"/>
</dbReference>
<feature type="chain" id="PRO_5022873791" evidence="3">
    <location>
        <begin position="32"/>
        <end position="538"/>
    </location>
</feature>
<dbReference type="SUPFAM" id="SSF53850">
    <property type="entry name" value="Periplasmic binding protein-like II"/>
    <property type="match status" value="1"/>
</dbReference>
<dbReference type="OrthoDB" id="9803988at2"/>
<keyword evidence="3" id="KW-0732">Signal</keyword>
<dbReference type="Pfam" id="PF00496">
    <property type="entry name" value="SBP_bac_5"/>
    <property type="match status" value="1"/>
</dbReference>
<dbReference type="PIRSF" id="PIRSF002741">
    <property type="entry name" value="MppA"/>
    <property type="match status" value="1"/>
</dbReference>
<evidence type="ECO:0000259" key="4">
    <source>
        <dbReference type="Pfam" id="PF00496"/>
    </source>
</evidence>
<dbReference type="PROSITE" id="PS51318">
    <property type="entry name" value="TAT"/>
    <property type="match status" value="1"/>
</dbReference>
<dbReference type="GO" id="GO:0015833">
    <property type="term" value="P:peptide transport"/>
    <property type="evidence" value="ECO:0007669"/>
    <property type="project" value="TreeGrafter"/>
</dbReference>
<organism evidence="5 6">
    <name type="scientific">Pelagovum pacificum</name>
    <dbReference type="NCBI Taxonomy" id="2588711"/>
    <lineage>
        <taxon>Bacteria</taxon>
        <taxon>Pseudomonadati</taxon>
        <taxon>Pseudomonadota</taxon>
        <taxon>Alphaproteobacteria</taxon>
        <taxon>Rhodobacterales</taxon>
        <taxon>Paracoccaceae</taxon>
        <taxon>Pelagovum</taxon>
    </lineage>
</organism>
<dbReference type="GO" id="GO:1904680">
    <property type="term" value="F:peptide transmembrane transporter activity"/>
    <property type="evidence" value="ECO:0007669"/>
    <property type="project" value="TreeGrafter"/>
</dbReference>
<gene>
    <name evidence="5" type="ORF">FHY64_04540</name>
</gene>
<comment type="caution">
    <text evidence="5">The sequence shown here is derived from an EMBL/GenBank/DDBJ whole genome shotgun (WGS) entry which is preliminary data.</text>
</comment>
<evidence type="ECO:0000256" key="2">
    <source>
        <dbReference type="ARBA" id="ARBA00005695"/>
    </source>
</evidence>
<dbReference type="Gene3D" id="3.40.190.10">
    <property type="entry name" value="Periplasmic binding protein-like II"/>
    <property type="match status" value="1"/>
</dbReference>
<reference evidence="5 6" key="1">
    <citation type="submission" date="2019-06" db="EMBL/GenBank/DDBJ databases">
        <title>Genome of new Rhodobacteraceae sp. SM1903.</title>
        <authorList>
            <person name="Ren X."/>
        </authorList>
    </citation>
    <scope>NUCLEOTIDE SEQUENCE [LARGE SCALE GENOMIC DNA]</scope>
    <source>
        <strain evidence="5 6">SM1903</strain>
    </source>
</reference>
<comment type="similarity">
    <text evidence="2">Belongs to the bacterial solute-binding protein 5 family.</text>
</comment>
<dbReference type="Proteomes" id="UP000314011">
    <property type="component" value="Unassembled WGS sequence"/>
</dbReference>
<evidence type="ECO:0000256" key="1">
    <source>
        <dbReference type="ARBA" id="ARBA00004418"/>
    </source>
</evidence>